<dbReference type="Proteomes" id="UP000886653">
    <property type="component" value="Unassembled WGS sequence"/>
</dbReference>
<feature type="compositionally biased region" description="Polar residues" evidence="1">
    <location>
        <begin position="197"/>
        <end position="217"/>
    </location>
</feature>
<dbReference type="OrthoDB" id="2507786at2759"/>
<sequence length="370" mass="39904">MDGFSDPFVGDPDLTLTEKQTLSQEDWLLQVLSEVSPVSDTAYAQPFSGLDNLLPQSGLKPIPETSSLSASSELSSLQDAPPALSTRSATSKRTSTSSSTSLRKLKKSSHHDPDEPVEVIPRRFFPPTGTRKQHRSGFRQVPDPNGIVKKGRPSKKAYKEGGVGIDMYVHKKILLPANKDEVPEMPKSKSKPRLKSTSKSESSIAVDNSENGARSGSSVVYQAPAPIELATLPHPAAPQFNNNFNLAQPLMPGRNQGMTGTEYSSWNAPNFNWSLSQPPQAADPIIPPGAGYGQQSSYLSVPFNSSYASTYSSPGFDPLALGPIQPDLASYSLQNGQISHSNQALVRLTMELSHFLPKPLPLALLGQVWG</sequence>
<gene>
    <name evidence="2" type="ORF">CROQUDRAFT_206819</name>
</gene>
<evidence type="ECO:0000256" key="1">
    <source>
        <dbReference type="SAM" id="MobiDB-lite"/>
    </source>
</evidence>
<dbReference type="EMBL" id="MU167333">
    <property type="protein sequence ID" value="KAG0142940.1"/>
    <property type="molecule type" value="Genomic_DNA"/>
</dbReference>
<reference evidence="2" key="1">
    <citation type="submission" date="2013-11" db="EMBL/GenBank/DDBJ databases">
        <title>Genome sequence of the fusiform rust pathogen reveals effectors for host alternation and coevolution with pine.</title>
        <authorList>
            <consortium name="DOE Joint Genome Institute"/>
            <person name="Smith K."/>
            <person name="Pendleton A."/>
            <person name="Kubisiak T."/>
            <person name="Anderson C."/>
            <person name="Salamov A."/>
            <person name="Aerts A."/>
            <person name="Riley R."/>
            <person name="Clum A."/>
            <person name="Lindquist E."/>
            <person name="Ence D."/>
            <person name="Campbell M."/>
            <person name="Kronenberg Z."/>
            <person name="Feau N."/>
            <person name="Dhillon B."/>
            <person name="Hamelin R."/>
            <person name="Burleigh J."/>
            <person name="Smith J."/>
            <person name="Yandell M."/>
            <person name="Nelson C."/>
            <person name="Grigoriev I."/>
            <person name="Davis J."/>
        </authorList>
    </citation>
    <scope>NUCLEOTIDE SEQUENCE</scope>
    <source>
        <strain evidence="2">G11</strain>
    </source>
</reference>
<keyword evidence="3" id="KW-1185">Reference proteome</keyword>
<feature type="compositionally biased region" description="Low complexity" evidence="1">
    <location>
        <begin position="66"/>
        <end position="102"/>
    </location>
</feature>
<evidence type="ECO:0000313" key="3">
    <source>
        <dbReference type="Proteomes" id="UP000886653"/>
    </source>
</evidence>
<protein>
    <submittedName>
        <fullName evidence="2">Uncharacterized protein</fullName>
    </submittedName>
</protein>
<feature type="region of interest" description="Disordered" evidence="1">
    <location>
        <begin position="178"/>
        <end position="217"/>
    </location>
</feature>
<dbReference type="AlphaFoldDB" id="A0A9P6NFW2"/>
<evidence type="ECO:0000313" key="2">
    <source>
        <dbReference type="EMBL" id="KAG0142940.1"/>
    </source>
</evidence>
<feature type="region of interest" description="Disordered" evidence="1">
    <location>
        <begin position="42"/>
        <end position="157"/>
    </location>
</feature>
<organism evidence="2 3">
    <name type="scientific">Cronartium quercuum f. sp. fusiforme G11</name>
    <dbReference type="NCBI Taxonomy" id="708437"/>
    <lineage>
        <taxon>Eukaryota</taxon>
        <taxon>Fungi</taxon>
        <taxon>Dikarya</taxon>
        <taxon>Basidiomycota</taxon>
        <taxon>Pucciniomycotina</taxon>
        <taxon>Pucciniomycetes</taxon>
        <taxon>Pucciniales</taxon>
        <taxon>Coleosporiaceae</taxon>
        <taxon>Cronartium</taxon>
    </lineage>
</organism>
<proteinExistence type="predicted"/>
<comment type="caution">
    <text evidence="2">The sequence shown here is derived from an EMBL/GenBank/DDBJ whole genome shotgun (WGS) entry which is preliminary data.</text>
</comment>
<feature type="compositionally biased region" description="Basic and acidic residues" evidence="1">
    <location>
        <begin position="178"/>
        <end position="187"/>
    </location>
</feature>
<name>A0A9P6NFW2_9BASI</name>
<accession>A0A9P6NFW2</accession>